<dbReference type="EC" id="5.6.2.4" evidence="13"/>
<dbReference type="InterPro" id="IPR027417">
    <property type="entry name" value="P-loop_NTPase"/>
</dbReference>
<comment type="similarity">
    <text evidence="1">Belongs to the helicase family. UvrD subfamily.</text>
</comment>
<feature type="binding site" evidence="15">
    <location>
        <begin position="59"/>
        <end position="66"/>
    </location>
    <ligand>
        <name>ATP</name>
        <dbReference type="ChEBI" id="CHEBI:30616"/>
    </ligand>
</feature>
<evidence type="ECO:0000256" key="14">
    <source>
        <dbReference type="ARBA" id="ARBA00048988"/>
    </source>
</evidence>
<dbReference type="GO" id="GO:0005829">
    <property type="term" value="C:cytosol"/>
    <property type="evidence" value="ECO:0007669"/>
    <property type="project" value="TreeGrafter"/>
</dbReference>
<keyword evidence="20" id="KW-1185">Reference proteome</keyword>
<dbReference type="Pfam" id="PF00580">
    <property type="entry name" value="UvrD-helicase"/>
    <property type="match status" value="1"/>
</dbReference>
<evidence type="ECO:0000256" key="16">
    <source>
        <dbReference type="SAM" id="MobiDB-lite"/>
    </source>
</evidence>
<dbReference type="PROSITE" id="PS51198">
    <property type="entry name" value="UVRD_HELICASE_ATP_BIND"/>
    <property type="match status" value="1"/>
</dbReference>
<organism evidence="19 20">
    <name type="scientific">Geodermatophilus pulveris</name>
    <dbReference type="NCBI Taxonomy" id="1564159"/>
    <lineage>
        <taxon>Bacteria</taxon>
        <taxon>Bacillati</taxon>
        <taxon>Actinomycetota</taxon>
        <taxon>Actinomycetes</taxon>
        <taxon>Geodermatophilales</taxon>
        <taxon>Geodermatophilaceae</taxon>
        <taxon>Geodermatophilus</taxon>
    </lineage>
</organism>
<dbReference type="OrthoDB" id="4812256at2"/>
<evidence type="ECO:0000256" key="5">
    <source>
        <dbReference type="ARBA" id="ARBA00022801"/>
    </source>
</evidence>
<feature type="region of interest" description="Disordered" evidence="16">
    <location>
        <begin position="1"/>
        <end position="22"/>
    </location>
</feature>
<feature type="domain" description="UvrD-like helicase ATP-binding" evidence="17">
    <location>
        <begin position="38"/>
        <end position="373"/>
    </location>
</feature>
<dbReference type="InterPro" id="IPR038726">
    <property type="entry name" value="PDDEXK_AddAB-type"/>
</dbReference>
<evidence type="ECO:0000256" key="10">
    <source>
        <dbReference type="ARBA" id="ARBA00023204"/>
    </source>
</evidence>
<evidence type="ECO:0000313" key="19">
    <source>
        <dbReference type="EMBL" id="SNS02731.1"/>
    </source>
</evidence>
<dbReference type="Pfam" id="PF12705">
    <property type="entry name" value="PDDEXK_1"/>
    <property type="match status" value="1"/>
</dbReference>
<dbReference type="PANTHER" id="PTHR11070">
    <property type="entry name" value="UVRD / RECB / PCRA DNA HELICASE FAMILY MEMBER"/>
    <property type="match status" value="1"/>
</dbReference>
<dbReference type="Gene3D" id="1.10.10.160">
    <property type="match status" value="1"/>
</dbReference>
<dbReference type="GO" id="GO:0000725">
    <property type="term" value="P:recombinational repair"/>
    <property type="evidence" value="ECO:0007669"/>
    <property type="project" value="TreeGrafter"/>
</dbReference>
<keyword evidence="8 15" id="KW-0067">ATP-binding</keyword>
<name>A0A239B572_9ACTN</name>
<evidence type="ECO:0000259" key="17">
    <source>
        <dbReference type="PROSITE" id="PS51198"/>
    </source>
</evidence>
<dbReference type="SUPFAM" id="SSF52540">
    <property type="entry name" value="P-loop containing nucleoside triphosphate hydrolases"/>
    <property type="match status" value="1"/>
</dbReference>
<accession>A0A239B572</accession>
<dbReference type="InterPro" id="IPR013986">
    <property type="entry name" value="DExx_box_DNA_helicase_dom_sf"/>
</dbReference>
<evidence type="ECO:0000256" key="13">
    <source>
        <dbReference type="ARBA" id="ARBA00034808"/>
    </source>
</evidence>
<dbReference type="Gene3D" id="3.90.320.10">
    <property type="match status" value="1"/>
</dbReference>
<dbReference type="GO" id="GO:0003677">
    <property type="term" value="F:DNA binding"/>
    <property type="evidence" value="ECO:0007669"/>
    <property type="project" value="UniProtKB-KW"/>
</dbReference>
<evidence type="ECO:0000313" key="20">
    <source>
        <dbReference type="Proteomes" id="UP000198373"/>
    </source>
</evidence>
<protein>
    <recommendedName>
        <fullName evidence="13">DNA 3'-5' helicase</fullName>
        <ecNumber evidence="13">5.6.2.4</ecNumber>
    </recommendedName>
</protein>
<dbReference type="InterPro" id="IPR000212">
    <property type="entry name" value="DNA_helicase_UvrD/REP"/>
</dbReference>
<dbReference type="Pfam" id="PF13361">
    <property type="entry name" value="UvrD_C"/>
    <property type="match status" value="2"/>
</dbReference>
<evidence type="ECO:0000256" key="9">
    <source>
        <dbReference type="ARBA" id="ARBA00023125"/>
    </source>
</evidence>
<keyword evidence="9" id="KW-0238">DNA-binding</keyword>
<dbReference type="Proteomes" id="UP000198373">
    <property type="component" value="Unassembled WGS sequence"/>
</dbReference>
<dbReference type="GO" id="GO:0033202">
    <property type="term" value="C:DNA helicase complex"/>
    <property type="evidence" value="ECO:0007669"/>
    <property type="project" value="TreeGrafter"/>
</dbReference>
<dbReference type="GO" id="GO:0004527">
    <property type="term" value="F:exonuclease activity"/>
    <property type="evidence" value="ECO:0007669"/>
    <property type="project" value="UniProtKB-KW"/>
</dbReference>
<evidence type="ECO:0000256" key="3">
    <source>
        <dbReference type="ARBA" id="ARBA00022741"/>
    </source>
</evidence>
<evidence type="ECO:0000256" key="4">
    <source>
        <dbReference type="ARBA" id="ARBA00022763"/>
    </source>
</evidence>
<keyword evidence="3 15" id="KW-0547">Nucleotide-binding</keyword>
<evidence type="ECO:0000256" key="11">
    <source>
        <dbReference type="ARBA" id="ARBA00023235"/>
    </source>
</evidence>
<dbReference type="PROSITE" id="PS51217">
    <property type="entry name" value="UVRD_HELICASE_CTER"/>
    <property type="match status" value="1"/>
</dbReference>
<dbReference type="AlphaFoldDB" id="A0A239B572"/>
<evidence type="ECO:0000256" key="6">
    <source>
        <dbReference type="ARBA" id="ARBA00022806"/>
    </source>
</evidence>
<reference evidence="20" key="1">
    <citation type="submission" date="2017-06" db="EMBL/GenBank/DDBJ databases">
        <authorList>
            <person name="Varghese N."/>
            <person name="Submissions S."/>
        </authorList>
    </citation>
    <scope>NUCLEOTIDE SEQUENCE [LARGE SCALE GENOMIC DNA]</scope>
    <source>
        <strain evidence="20">DSM 46839</strain>
    </source>
</reference>
<dbReference type="Gene3D" id="1.10.486.10">
    <property type="entry name" value="PCRA, domain 4"/>
    <property type="match status" value="1"/>
</dbReference>
<evidence type="ECO:0000259" key="18">
    <source>
        <dbReference type="PROSITE" id="PS51217"/>
    </source>
</evidence>
<keyword evidence="4" id="KW-0227">DNA damage</keyword>
<dbReference type="InterPro" id="IPR014017">
    <property type="entry name" value="DNA_helicase_UvrD-like_C"/>
</dbReference>
<evidence type="ECO:0000256" key="2">
    <source>
        <dbReference type="ARBA" id="ARBA00022722"/>
    </source>
</evidence>
<proteinExistence type="inferred from homology"/>
<dbReference type="EMBL" id="FZOO01000001">
    <property type="protein sequence ID" value="SNS02731.1"/>
    <property type="molecule type" value="Genomic_DNA"/>
</dbReference>
<comment type="catalytic activity">
    <reaction evidence="12">
        <text>Couples ATP hydrolysis with the unwinding of duplex DNA by translocating in the 3'-5' direction.</text>
        <dbReference type="EC" id="5.6.2.4"/>
    </reaction>
</comment>
<evidence type="ECO:0000256" key="8">
    <source>
        <dbReference type="ARBA" id="ARBA00022840"/>
    </source>
</evidence>
<gene>
    <name evidence="19" type="ORF">SAMN06893096_101431</name>
</gene>
<dbReference type="PANTHER" id="PTHR11070:SF55">
    <property type="entry name" value="DNA 3'-5' HELICASE"/>
    <property type="match status" value="1"/>
</dbReference>
<keyword evidence="7" id="KW-0269">Exonuclease</keyword>
<evidence type="ECO:0000256" key="7">
    <source>
        <dbReference type="ARBA" id="ARBA00022839"/>
    </source>
</evidence>
<keyword evidence="5 15" id="KW-0378">Hydrolase</keyword>
<dbReference type="InterPro" id="IPR014016">
    <property type="entry name" value="UvrD-like_ATP-bd"/>
</dbReference>
<keyword evidence="11" id="KW-0413">Isomerase</keyword>
<dbReference type="GO" id="GO:0005524">
    <property type="term" value="F:ATP binding"/>
    <property type="evidence" value="ECO:0007669"/>
    <property type="project" value="UniProtKB-UniRule"/>
</dbReference>
<dbReference type="Gene3D" id="3.40.50.300">
    <property type="entry name" value="P-loop containing nucleotide triphosphate hydrolases"/>
    <property type="match status" value="2"/>
</dbReference>
<keyword evidence="2" id="KW-0540">Nuclease</keyword>
<dbReference type="RefSeq" id="WP_089303937.1">
    <property type="nucleotide sequence ID" value="NZ_FZOO01000001.1"/>
</dbReference>
<evidence type="ECO:0000256" key="1">
    <source>
        <dbReference type="ARBA" id="ARBA00009922"/>
    </source>
</evidence>
<evidence type="ECO:0000256" key="12">
    <source>
        <dbReference type="ARBA" id="ARBA00034617"/>
    </source>
</evidence>
<keyword evidence="6 15" id="KW-0347">Helicase</keyword>
<comment type="catalytic activity">
    <reaction evidence="14">
        <text>ATP + H2O = ADP + phosphate + H(+)</text>
        <dbReference type="Rhea" id="RHEA:13065"/>
        <dbReference type="ChEBI" id="CHEBI:15377"/>
        <dbReference type="ChEBI" id="CHEBI:15378"/>
        <dbReference type="ChEBI" id="CHEBI:30616"/>
        <dbReference type="ChEBI" id="CHEBI:43474"/>
        <dbReference type="ChEBI" id="CHEBI:456216"/>
        <dbReference type="EC" id="5.6.2.4"/>
    </reaction>
</comment>
<sequence length="1101" mass="116879">MSQLSLDDLLGDIPDPEPQPRRVLGPAEVAVRCGLSYAPSPEQARVVEAPADRPLVVVAGAGSGKTETMAARVAWLVANRVVEPEAVLGLTFTRKAAGELAERVHLRLRALARHPDTGRELRDRLEVAQPTVATYHGYAASLVAEHGLRIGVEPGAGVLGPAMCWGQATQVVAAYTGDMDDVPLSLLTTVEDVLALAADMGEHDVTPAALRAWTARLEAEVRSCADAPKKRGPYRDVLDVLARQRARVALLPLVEAFQARKRAMGSIDHADQVAAAARIAVSAPEVGRRERARWRVVLLDEYQDTSVGQLRMLEALFGRDTGHPVLAVGDPRQSIYGWRGASAGTIERFPQTFPGARDRPAERLTLATSWRNDAAVLAVANAVSAVLPEPAVPLPDLASAPTAGPGSVTAGLYETVAEETAALADRLAALWHGTDPAVARRPGDLPPTVAVLARTRKQLPGIAAALRARDVPVEVVGLGGLLEVPEVSDVVATLTVLVDPTAGDALGRLLTGARWRIGPRDLAALESRARALVHARRPARADGAPAGPPSERGSIVEALDDLGDADDYYSAEGHRRLRRLGRELAGLRARLGEPLPDLVDEVARTLGLETELASAPDVSPAAARAHLDALHAVAAEFTELAELPSLPAFLGYLRDADERERGLEPGEVAVNPEAVQLLTGHSAKGLEWDVVAVPGLTVGQFPARSGTGDSWVKDPGAVPAELRTVDRAELPQWRRPAPGSGDQKVLQQTLEEYTAEWVRFGEHEEVRLGYVAVTRARHLLVCSGSWWRDGSTRYGPSSLLEVVRAACEAGAGEVVHWTPPPEDGAENPALAEWPVGVWPADPLSPGRRRTLTAAAELVAGAAAHPLDAGTRLGDPDPVVDQWVRDADLLLRERARSAGPTVDVPLPSHLSVSALVTLRRDPAELARRLRRPMPAAPAPLARRGTAFHAWLEERFGAARLVDLDELPGSGDQAAAPDSALADLQAAFLAGEWADRQPLEVEVPFETPLGPLTLRGRIDAVFGDGDAGFEVIDWKTGPPPSGAELAAAGVQLAAYRLGWSRLTGVPVERVSAGFHHVAAGVTVRPVDLLDEAGLLALVTGTAR</sequence>
<feature type="domain" description="UvrD-like helicase C-terminal" evidence="18">
    <location>
        <begin position="374"/>
        <end position="685"/>
    </location>
</feature>
<dbReference type="InterPro" id="IPR011604">
    <property type="entry name" value="PDDEXK-like_dom_sf"/>
</dbReference>
<keyword evidence="10" id="KW-0234">DNA repair</keyword>
<dbReference type="GO" id="GO:0043138">
    <property type="term" value="F:3'-5' DNA helicase activity"/>
    <property type="evidence" value="ECO:0007669"/>
    <property type="project" value="UniProtKB-EC"/>
</dbReference>
<evidence type="ECO:0000256" key="15">
    <source>
        <dbReference type="PROSITE-ProRule" id="PRU00560"/>
    </source>
</evidence>
<dbReference type="CDD" id="cd17932">
    <property type="entry name" value="DEXQc_UvrD"/>
    <property type="match status" value="1"/>
</dbReference>